<name>A0ABT6FAV2_9BACT</name>
<reference evidence="12 13" key="1">
    <citation type="submission" date="2023-03" db="EMBL/GenBank/DDBJ databases">
        <title>Paludisphaera mucosa sp. nov. a novel planctomycete from northern fen.</title>
        <authorList>
            <person name="Ivanova A."/>
        </authorList>
    </citation>
    <scope>NUCLEOTIDE SEQUENCE [LARGE SCALE GENOMIC DNA]</scope>
    <source>
        <strain evidence="12 13">Pla2</strain>
    </source>
</reference>
<dbReference type="RefSeq" id="WP_277860867.1">
    <property type="nucleotide sequence ID" value="NZ_JARRAG010000002.1"/>
</dbReference>
<keyword evidence="10" id="KW-1283">Bacterial microcompartment</keyword>
<dbReference type="PANTHER" id="PTHR39453:SF1">
    <property type="entry name" value="PHOSPHATE PROPANOYLTRANSFERASE"/>
    <property type="match status" value="1"/>
</dbReference>
<dbReference type="InterPro" id="IPR008300">
    <property type="entry name" value="PTAC"/>
</dbReference>
<evidence type="ECO:0000313" key="13">
    <source>
        <dbReference type="Proteomes" id="UP001216907"/>
    </source>
</evidence>
<dbReference type="Proteomes" id="UP001216907">
    <property type="component" value="Unassembled WGS sequence"/>
</dbReference>
<sequence length="231" mass="24800">MSATATATTRDQIESLVRSIILKSMGAPAPANGAGAGAAGPPKVIVNISARHCHLTQDDVDVLFGKGHQLTPMKRLYQDTDFAAEETVAVVGPRQRMIPGVRILGPCRKFSQVELAFTDAISLGIDVPVRLSGDVEGTPGCLLIGPKGSLVMPKGVIRAERHVHMGPRDAEYYGVKHLDRMNMRVESPCPSTLEGLLVRTHPDWKLEVHIDTDEANACDLTHAADVILSKA</sequence>
<dbReference type="Pfam" id="PF06130">
    <property type="entry name" value="PTAC"/>
    <property type="match status" value="1"/>
</dbReference>
<keyword evidence="7" id="KW-0862">Zinc</keyword>
<evidence type="ECO:0000313" key="12">
    <source>
        <dbReference type="EMBL" id="MDG3004510.1"/>
    </source>
</evidence>
<dbReference type="EMBL" id="JARRAG010000002">
    <property type="protein sequence ID" value="MDG3004510.1"/>
    <property type="molecule type" value="Genomic_DNA"/>
</dbReference>
<keyword evidence="8 11" id="KW-0012">Acyltransferase</keyword>
<keyword evidence="13" id="KW-1185">Reference proteome</keyword>
<evidence type="ECO:0000256" key="6">
    <source>
        <dbReference type="ARBA" id="ARBA00022723"/>
    </source>
</evidence>
<comment type="cofactor">
    <cofactor evidence="1">
        <name>Zn(2+)</name>
        <dbReference type="ChEBI" id="CHEBI:29105"/>
    </cofactor>
</comment>
<evidence type="ECO:0000256" key="2">
    <source>
        <dbReference type="ARBA" id="ARBA00007342"/>
    </source>
</evidence>
<evidence type="ECO:0000256" key="10">
    <source>
        <dbReference type="ARBA" id="ARBA00024446"/>
    </source>
</evidence>
<comment type="pathway">
    <text evidence="11">Polyol metabolism; 1,2-propanediol degradation.</text>
</comment>
<evidence type="ECO:0000256" key="1">
    <source>
        <dbReference type="ARBA" id="ARBA00001947"/>
    </source>
</evidence>
<dbReference type="NCBIfam" id="NF011652">
    <property type="entry name" value="PRK15070.1"/>
    <property type="match status" value="1"/>
</dbReference>
<comment type="similarity">
    <text evidence="2 11">Belongs to the PduL family.</text>
</comment>
<proteinExistence type="inferred from homology"/>
<dbReference type="EC" id="2.3.1.222" evidence="3 11"/>
<evidence type="ECO:0000256" key="7">
    <source>
        <dbReference type="ARBA" id="ARBA00022833"/>
    </source>
</evidence>
<evidence type="ECO:0000256" key="5">
    <source>
        <dbReference type="ARBA" id="ARBA00022679"/>
    </source>
</evidence>
<accession>A0ABT6FAV2</accession>
<keyword evidence="5 11" id="KW-0808">Transferase</keyword>
<dbReference type="PANTHER" id="PTHR39453">
    <property type="entry name" value="PHOSPHATE PROPANOYLTRANSFERASE"/>
    <property type="match status" value="1"/>
</dbReference>
<keyword evidence="6" id="KW-0479">Metal-binding</keyword>
<evidence type="ECO:0000256" key="4">
    <source>
        <dbReference type="ARBA" id="ARBA00020837"/>
    </source>
</evidence>
<protein>
    <recommendedName>
        <fullName evidence="4 11">Phosphate propanoyltransferase</fullName>
        <ecNumber evidence="3 11">2.3.1.222</ecNumber>
    </recommendedName>
</protein>
<evidence type="ECO:0000256" key="9">
    <source>
        <dbReference type="ARBA" id="ARBA00024322"/>
    </source>
</evidence>
<organism evidence="12 13">
    <name type="scientific">Paludisphaera mucosa</name>
    <dbReference type="NCBI Taxonomy" id="3030827"/>
    <lineage>
        <taxon>Bacteria</taxon>
        <taxon>Pseudomonadati</taxon>
        <taxon>Planctomycetota</taxon>
        <taxon>Planctomycetia</taxon>
        <taxon>Isosphaerales</taxon>
        <taxon>Isosphaeraceae</taxon>
        <taxon>Paludisphaera</taxon>
    </lineage>
</organism>
<comment type="subcellular location">
    <subcellularLocation>
        <location evidence="9">Bacterial microcompartment</location>
    </subcellularLocation>
</comment>
<gene>
    <name evidence="12" type="ORF">PZE19_12055</name>
</gene>
<evidence type="ECO:0000256" key="8">
    <source>
        <dbReference type="ARBA" id="ARBA00023315"/>
    </source>
</evidence>
<comment type="catalytic activity">
    <reaction evidence="11">
        <text>propanoyl-CoA + phosphate = propanoyl phosphate + CoA</text>
        <dbReference type="Rhea" id="RHEA:28046"/>
        <dbReference type="ChEBI" id="CHEBI:43474"/>
        <dbReference type="ChEBI" id="CHEBI:57287"/>
        <dbReference type="ChEBI" id="CHEBI:57392"/>
        <dbReference type="ChEBI" id="CHEBI:58933"/>
        <dbReference type="EC" id="2.3.1.222"/>
    </reaction>
</comment>
<comment type="caution">
    <text evidence="12">The sequence shown here is derived from an EMBL/GenBank/DDBJ whole genome shotgun (WGS) entry which is preliminary data.</text>
</comment>
<comment type="function">
    <text evidence="11">Involved in 1,2-propanediol (1,2-PD) degradation by catalyzing the conversion of propanoyl-CoA to propanoyl-phosphate.</text>
</comment>
<evidence type="ECO:0000256" key="11">
    <source>
        <dbReference type="PIRNR" id="PIRNR010130"/>
    </source>
</evidence>
<evidence type="ECO:0000256" key="3">
    <source>
        <dbReference type="ARBA" id="ARBA00012206"/>
    </source>
</evidence>
<dbReference type="PIRSF" id="PIRSF010130">
    <property type="entry name" value="PduL"/>
    <property type="match status" value="1"/>
</dbReference>